<evidence type="ECO:0000256" key="2">
    <source>
        <dbReference type="ARBA" id="ARBA00022475"/>
    </source>
</evidence>
<dbReference type="RefSeq" id="WP_036834433.1">
    <property type="nucleotide sequence ID" value="NZ_AVPG01000013.1"/>
</dbReference>
<dbReference type="OrthoDB" id="1679700at2"/>
<evidence type="ECO:0000256" key="5">
    <source>
        <dbReference type="ARBA" id="ARBA00023065"/>
    </source>
</evidence>
<evidence type="ECO:0000256" key="8">
    <source>
        <dbReference type="HAMAP-Rule" id="MF_01521"/>
    </source>
</evidence>
<protein>
    <recommendedName>
        <fullName evidence="8">Putative manganese efflux pump MntP</fullName>
    </recommendedName>
</protein>
<dbReference type="PANTHER" id="PTHR35529:SF1">
    <property type="entry name" value="MANGANESE EFFLUX PUMP MNTP-RELATED"/>
    <property type="match status" value="1"/>
</dbReference>
<reference evidence="9 10" key="1">
    <citation type="submission" date="2013-08" db="EMBL/GenBank/DDBJ databases">
        <authorList>
            <person name="Huang J."/>
            <person name="Wang G."/>
        </authorList>
    </citation>
    <scope>NUCLEOTIDE SEQUENCE [LARGE SCALE GENOMIC DNA]</scope>
    <source>
        <strain evidence="9 10">JSM 072002</strain>
    </source>
</reference>
<keyword evidence="1 8" id="KW-0813">Transport</keyword>
<dbReference type="InterPro" id="IPR022929">
    <property type="entry name" value="Put_MntP"/>
</dbReference>
<keyword evidence="2 8" id="KW-1003">Cell membrane</keyword>
<proteinExistence type="inferred from homology"/>
<evidence type="ECO:0000256" key="4">
    <source>
        <dbReference type="ARBA" id="ARBA00022989"/>
    </source>
</evidence>
<accession>A0A0A5G5T5</accession>
<dbReference type="PANTHER" id="PTHR35529">
    <property type="entry name" value="MANGANESE EFFLUX PUMP MNTP-RELATED"/>
    <property type="match status" value="1"/>
</dbReference>
<dbReference type="Proteomes" id="UP000030401">
    <property type="component" value="Unassembled WGS sequence"/>
</dbReference>
<dbReference type="GO" id="GO:0005886">
    <property type="term" value="C:plasma membrane"/>
    <property type="evidence" value="ECO:0007669"/>
    <property type="project" value="UniProtKB-SubCell"/>
</dbReference>
<keyword evidence="6 8" id="KW-0472">Membrane</keyword>
<keyword evidence="7 8" id="KW-0464">Manganese</keyword>
<evidence type="ECO:0000256" key="6">
    <source>
        <dbReference type="ARBA" id="ARBA00023136"/>
    </source>
</evidence>
<sequence length="185" mass="19432">MAVLPFTGEIITLSFMAMALGMDAFSVSLGMGLIPLRLRRIALIGVVVGLFHILMPFAGMLVGRFLSNQLGAYTTIGGGILLILLGIQMFRSSLKSDDTPALNPVGFGLLLFATSVSLDSFSVGLSLGISGVRTALTFILFGSVSMMLTWCGLLLGRKVQGFLGTYSEMVGGSILCAFGLQLIIG</sequence>
<dbReference type="eggNOG" id="COG1971">
    <property type="taxonomic scope" value="Bacteria"/>
</dbReference>
<feature type="transmembrane region" description="Helical" evidence="8">
    <location>
        <begin position="41"/>
        <end position="66"/>
    </location>
</feature>
<dbReference type="AlphaFoldDB" id="A0A0A5G5T5"/>
<comment type="caution">
    <text evidence="9">The sequence shown here is derived from an EMBL/GenBank/DDBJ whole genome shotgun (WGS) entry which is preliminary data.</text>
</comment>
<evidence type="ECO:0000256" key="7">
    <source>
        <dbReference type="ARBA" id="ARBA00023211"/>
    </source>
</evidence>
<comment type="subcellular location">
    <subcellularLocation>
        <location evidence="8">Cell membrane</location>
        <topology evidence="8">Multi-pass membrane protein</topology>
    </subcellularLocation>
</comment>
<evidence type="ECO:0000256" key="3">
    <source>
        <dbReference type="ARBA" id="ARBA00022692"/>
    </source>
</evidence>
<feature type="transmembrane region" description="Helical" evidence="8">
    <location>
        <begin position="12"/>
        <end position="34"/>
    </location>
</feature>
<dbReference type="InterPro" id="IPR003810">
    <property type="entry name" value="Mntp/YtaF"/>
</dbReference>
<feature type="transmembrane region" description="Helical" evidence="8">
    <location>
        <begin position="163"/>
        <end position="184"/>
    </location>
</feature>
<evidence type="ECO:0000313" key="10">
    <source>
        <dbReference type="Proteomes" id="UP000030401"/>
    </source>
</evidence>
<comment type="function">
    <text evidence="8">Probably functions as a manganese efflux pump.</text>
</comment>
<gene>
    <name evidence="8" type="primary">mntP</name>
    <name evidence="9" type="ORF">N784_04690</name>
</gene>
<dbReference type="STRING" id="1385512.N784_04690"/>
<feature type="transmembrane region" description="Helical" evidence="8">
    <location>
        <begin position="102"/>
        <end position="129"/>
    </location>
</feature>
<dbReference type="GO" id="GO:0005384">
    <property type="term" value="F:manganese ion transmembrane transporter activity"/>
    <property type="evidence" value="ECO:0007669"/>
    <property type="project" value="UniProtKB-UniRule"/>
</dbReference>
<keyword evidence="5 8" id="KW-0406">Ion transport</keyword>
<dbReference type="HAMAP" id="MF_01521">
    <property type="entry name" value="MntP_pump"/>
    <property type="match status" value="1"/>
</dbReference>
<comment type="similarity">
    <text evidence="8">Belongs to the MntP (TC 9.B.29) family.</text>
</comment>
<organism evidence="9 10">
    <name type="scientific">Pontibacillus litoralis JSM 072002</name>
    <dbReference type="NCBI Taxonomy" id="1385512"/>
    <lineage>
        <taxon>Bacteria</taxon>
        <taxon>Bacillati</taxon>
        <taxon>Bacillota</taxon>
        <taxon>Bacilli</taxon>
        <taxon>Bacillales</taxon>
        <taxon>Bacillaceae</taxon>
        <taxon>Pontibacillus</taxon>
    </lineage>
</organism>
<feature type="transmembrane region" description="Helical" evidence="8">
    <location>
        <begin position="135"/>
        <end position="156"/>
    </location>
</feature>
<name>A0A0A5G5T5_9BACI</name>
<feature type="transmembrane region" description="Helical" evidence="8">
    <location>
        <begin position="72"/>
        <end position="90"/>
    </location>
</feature>
<dbReference type="EMBL" id="AVPG01000013">
    <property type="protein sequence ID" value="KGX86455.1"/>
    <property type="molecule type" value="Genomic_DNA"/>
</dbReference>
<evidence type="ECO:0000256" key="1">
    <source>
        <dbReference type="ARBA" id="ARBA00022448"/>
    </source>
</evidence>
<dbReference type="Pfam" id="PF02659">
    <property type="entry name" value="Mntp"/>
    <property type="match status" value="1"/>
</dbReference>
<keyword evidence="4 8" id="KW-1133">Transmembrane helix</keyword>
<evidence type="ECO:0000313" key="9">
    <source>
        <dbReference type="EMBL" id="KGX86455.1"/>
    </source>
</evidence>
<keyword evidence="3 8" id="KW-0812">Transmembrane</keyword>
<keyword evidence="10" id="KW-1185">Reference proteome</keyword>